<accession>A0A4Y2HIW9</accession>
<organism evidence="2 3">
    <name type="scientific">Araneus ventricosus</name>
    <name type="common">Orbweaver spider</name>
    <name type="synonym">Epeira ventricosa</name>
    <dbReference type="NCBI Taxonomy" id="182803"/>
    <lineage>
        <taxon>Eukaryota</taxon>
        <taxon>Metazoa</taxon>
        <taxon>Ecdysozoa</taxon>
        <taxon>Arthropoda</taxon>
        <taxon>Chelicerata</taxon>
        <taxon>Arachnida</taxon>
        <taxon>Araneae</taxon>
        <taxon>Araneomorphae</taxon>
        <taxon>Entelegynae</taxon>
        <taxon>Araneoidea</taxon>
        <taxon>Araneidae</taxon>
        <taxon>Araneus</taxon>
    </lineage>
</organism>
<reference evidence="2 3" key="1">
    <citation type="journal article" date="2019" name="Sci. Rep.">
        <title>Orb-weaving spider Araneus ventricosus genome elucidates the spidroin gene catalogue.</title>
        <authorList>
            <person name="Kono N."/>
            <person name="Nakamura H."/>
            <person name="Ohtoshi R."/>
            <person name="Moran D.A.P."/>
            <person name="Shinohara A."/>
            <person name="Yoshida Y."/>
            <person name="Fujiwara M."/>
            <person name="Mori M."/>
            <person name="Tomita M."/>
            <person name="Arakawa K."/>
        </authorList>
    </citation>
    <scope>NUCLEOTIDE SEQUENCE [LARGE SCALE GENOMIC DNA]</scope>
</reference>
<dbReference type="AlphaFoldDB" id="A0A4Y2HIW9"/>
<dbReference type="EMBL" id="BGPR01001963">
    <property type="protein sequence ID" value="GBM65188.1"/>
    <property type="molecule type" value="Genomic_DNA"/>
</dbReference>
<sequence>MNTAMSFTQSSSDRGSELRGPFQNSPRVASKRYVDKTETKPKRKIHAVSCRNPGLSLLGDITLQRGDANKKSAFPELSIRRIFLTVICFQR</sequence>
<keyword evidence="3" id="KW-1185">Reference proteome</keyword>
<evidence type="ECO:0000313" key="3">
    <source>
        <dbReference type="Proteomes" id="UP000499080"/>
    </source>
</evidence>
<protein>
    <submittedName>
        <fullName evidence="2">Uncharacterized protein</fullName>
    </submittedName>
</protein>
<dbReference type="Proteomes" id="UP000499080">
    <property type="component" value="Unassembled WGS sequence"/>
</dbReference>
<proteinExistence type="predicted"/>
<gene>
    <name evidence="2" type="ORF">AVEN_130586_1</name>
</gene>
<comment type="caution">
    <text evidence="2">The sequence shown here is derived from an EMBL/GenBank/DDBJ whole genome shotgun (WGS) entry which is preliminary data.</text>
</comment>
<feature type="region of interest" description="Disordered" evidence="1">
    <location>
        <begin position="1"/>
        <end position="45"/>
    </location>
</feature>
<feature type="compositionally biased region" description="Polar residues" evidence="1">
    <location>
        <begin position="1"/>
        <end position="13"/>
    </location>
</feature>
<name>A0A4Y2HIW9_ARAVE</name>
<evidence type="ECO:0000256" key="1">
    <source>
        <dbReference type="SAM" id="MobiDB-lite"/>
    </source>
</evidence>
<evidence type="ECO:0000313" key="2">
    <source>
        <dbReference type="EMBL" id="GBM65188.1"/>
    </source>
</evidence>